<evidence type="ECO:0000256" key="11">
    <source>
        <dbReference type="SAM" id="MobiDB-lite"/>
    </source>
</evidence>
<dbReference type="OrthoDB" id="276296at2759"/>
<reference evidence="13" key="1">
    <citation type="submission" date="2021-10" db="EMBL/GenBank/DDBJ databases">
        <title>Tropical sea cucumber genome reveals ecological adaptation and Cuvierian tubules defense mechanism.</title>
        <authorList>
            <person name="Chen T."/>
        </authorList>
    </citation>
    <scope>NUCLEOTIDE SEQUENCE</scope>
    <source>
        <strain evidence="13">Nanhai2018</strain>
        <tissue evidence="13">Muscle</tissue>
    </source>
</reference>
<dbReference type="PANTHER" id="PTHR13344:SF0">
    <property type="entry name" value="NADH DEHYDROGENASE [UBIQUINONE] 1 ALPHA SUBCOMPLEX SUBUNIT 8"/>
    <property type="match status" value="1"/>
</dbReference>
<dbReference type="PIRSF" id="PIRSF017016">
    <property type="entry name" value="NDUA8"/>
    <property type="match status" value="1"/>
</dbReference>
<keyword evidence="7 10" id="KW-0249">Electron transport</keyword>
<feature type="region of interest" description="Disordered" evidence="11">
    <location>
        <begin position="135"/>
        <end position="158"/>
    </location>
</feature>
<comment type="subcellular location">
    <subcellularLocation>
        <location evidence="10">Mitochondrion inner membrane</location>
    </subcellularLocation>
</comment>
<evidence type="ECO:0000256" key="8">
    <source>
        <dbReference type="ARBA" id="ARBA00023128"/>
    </source>
</evidence>
<keyword evidence="4 10" id="KW-0813">Transport</keyword>
<gene>
    <name evidence="13" type="ORF">HOLleu_19423</name>
</gene>
<evidence type="ECO:0000256" key="3">
    <source>
        <dbReference type="ARBA" id="ARBA00016384"/>
    </source>
</evidence>
<evidence type="ECO:0000256" key="6">
    <source>
        <dbReference type="ARBA" id="ARBA00022737"/>
    </source>
</evidence>
<dbReference type="InterPro" id="IPR016680">
    <property type="entry name" value="NDUFA8"/>
</dbReference>
<keyword evidence="5 10" id="KW-0679">Respiratory chain</keyword>
<dbReference type="PROSITE" id="PS51808">
    <property type="entry name" value="CHCH"/>
    <property type="match status" value="2"/>
</dbReference>
<dbReference type="PANTHER" id="PTHR13344">
    <property type="entry name" value="NADH-UBIQUINONE OXIDOREDUCTASE"/>
    <property type="match status" value="1"/>
</dbReference>
<evidence type="ECO:0000256" key="9">
    <source>
        <dbReference type="ARBA" id="ARBA00023157"/>
    </source>
</evidence>
<keyword evidence="9" id="KW-1015">Disulfide bond</keyword>
<keyword evidence="8 10" id="KW-0496">Mitochondrion</keyword>
<organism evidence="13 14">
    <name type="scientific">Holothuria leucospilota</name>
    <name type="common">Black long sea cucumber</name>
    <name type="synonym">Mertensiothuria leucospilota</name>
    <dbReference type="NCBI Taxonomy" id="206669"/>
    <lineage>
        <taxon>Eukaryota</taxon>
        <taxon>Metazoa</taxon>
        <taxon>Echinodermata</taxon>
        <taxon>Eleutherozoa</taxon>
        <taxon>Echinozoa</taxon>
        <taxon>Holothuroidea</taxon>
        <taxon>Aspidochirotacea</taxon>
        <taxon>Aspidochirotida</taxon>
        <taxon>Holothuriidae</taxon>
        <taxon>Holothuria</taxon>
    </lineage>
</organism>
<comment type="caution">
    <text evidence="13">The sequence shown here is derived from an EMBL/GenBank/DDBJ whole genome shotgun (WGS) entry which is preliminary data.</text>
</comment>
<evidence type="ECO:0000256" key="10">
    <source>
        <dbReference type="PIRNR" id="PIRNR017016"/>
    </source>
</evidence>
<evidence type="ECO:0000259" key="12">
    <source>
        <dbReference type="Pfam" id="PF06747"/>
    </source>
</evidence>
<dbReference type="InterPro" id="IPR010625">
    <property type="entry name" value="CHCH"/>
</dbReference>
<dbReference type="Proteomes" id="UP001152320">
    <property type="component" value="Chromosome 9"/>
</dbReference>
<feature type="domain" description="CHCH" evidence="12">
    <location>
        <begin position="78"/>
        <end position="111"/>
    </location>
</feature>
<dbReference type="EMBL" id="JAIZAY010000009">
    <property type="protein sequence ID" value="KAJ8035676.1"/>
    <property type="molecule type" value="Genomic_DNA"/>
</dbReference>
<comment type="function">
    <text evidence="1 10">Accessory subunit of the mitochondrial membrane respiratory chain NADH dehydrogenase (Complex I), that is believed not to be involved in catalysis. Complex I functions in the transfer of electrons from NADH to the respiratory chain. The immediate electron acceptor for the enzyme is believed to be ubiquinone.</text>
</comment>
<evidence type="ECO:0000256" key="5">
    <source>
        <dbReference type="ARBA" id="ARBA00022660"/>
    </source>
</evidence>
<dbReference type="AlphaFoldDB" id="A0A9Q1C076"/>
<keyword evidence="10" id="KW-0999">Mitochondrion inner membrane</keyword>
<evidence type="ECO:0000313" key="13">
    <source>
        <dbReference type="EMBL" id="KAJ8035676.1"/>
    </source>
</evidence>
<protein>
    <recommendedName>
        <fullName evidence="3 10">NADH dehydrogenase [ubiquinone] 1 alpha subcomplex subunit 8</fullName>
    </recommendedName>
</protein>
<accession>A0A9Q1C076</accession>
<evidence type="ECO:0000256" key="1">
    <source>
        <dbReference type="ARBA" id="ARBA00003195"/>
    </source>
</evidence>
<dbReference type="GO" id="GO:0006120">
    <property type="term" value="P:mitochondrial electron transport, NADH to ubiquinone"/>
    <property type="evidence" value="ECO:0007669"/>
    <property type="project" value="InterPro"/>
</dbReference>
<feature type="compositionally biased region" description="Basic and acidic residues" evidence="11">
    <location>
        <begin position="148"/>
        <end position="158"/>
    </location>
</feature>
<evidence type="ECO:0000256" key="2">
    <source>
        <dbReference type="ARBA" id="ARBA00010705"/>
    </source>
</evidence>
<evidence type="ECO:0000256" key="7">
    <source>
        <dbReference type="ARBA" id="ARBA00022982"/>
    </source>
</evidence>
<keyword evidence="14" id="KW-1185">Reference proteome</keyword>
<dbReference type="GO" id="GO:0005743">
    <property type="term" value="C:mitochondrial inner membrane"/>
    <property type="evidence" value="ECO:0007669"/>
    <property type="project" value="UniProtKB-SubCell"/>
</dbReference>
<dbReference type="Pfam" id="PF06747">
    <property type="entry name" value="CHCH"/>
    <property type="match status" value="1"/>
</dbReference>
<name>A0A9Q1C076_HOLLE</name>
<keyword evidence="6" id="KW-0677">Repeat</keyword>
<sequence length="171" mass="19587">MPNKIELPPEEEYSFPEVPLTSASLISAGHHLGRQCDKANKEFMLCKAEEEDPRKCLREGKEVSRCAFAFFNQIRENCAESFTEYWTCVDNSQHDLYKCRKQQGVFDKCAFDKLGWVRPEMGDLNQVTVVKTERPKPVLDADVPTPEKSPKPQIPEDLKAPRLGSKVFFFS</sequence>
<keyword evidence="10" id="KW-0472">Membrane</keyword>
<comment type="similarity">
    <text evidence="2 10">Belongs to the complex I NDUFA8 subunit family.</text>
</comment>
<evidence type="ECO:0000256" key="4">
    <source>
        <dbReference type="ARBA" id="ARBA00022448"/>
    </source>
</evidence>
<proteinExistence type="inferred from homology"/>
<evidence type="ECO:0000313" key="14">
    <source>
        <dbReference type="Proteomes" id="UP001152320"/>
    </source>
</evidence>